<keyword evidence="3" id="KW-0378">Hydrolase</keyword>
<evidence type="ECO:0000313" key="9">
    <source>
        <dbReference type="Proteomes" id="UP000593737"/>
    </source>
</evidence>
<dbReference type="GO" id="GO:0008237">
    <property type="term" value="F:metallopeptidase activity"/>
    <property type="evidence" value="ECO:0007669"/>
    <property type="project" value="UniProtKB-KW"/>
</dbReference>
<dbReference type="EMBL" id="CP047423">
    <property type="protein sequence ID" value="QPD02712.1"/>
    <property type="molecule type" value="Genomic_DNA"/>
</dbReference>
<evidence type="ECO:0000256" key="6">
    <source>
        <dbReference type="SAM" id="MobiDB-lite"/>
    </source>
</evidence>
<feature type="region of interest" description="Disordered" evidence="6">
    <location>
        <begin position="1"/>
        <end position="21"/>
    </location>
</feature>
<dbReference type="GO" id="GO:0046872">
    <property type="term" value="F:metal ion binding"/>
    <property type="evidence" value="ECO:0007669"/>
    <property type="project" value="UniProtKB-KW"/>
</dbReference>
<evidence type="ECO:0000256" key="3">
    <source>
        <dbReference type="ARBA" id="ARBA00022801"/>
    </source>
</evidence>
<reference evidence="8 9" key="1">
    <citation type="journal article" date="2020" name="ISME J.">
        <title>Enrichment and physiological characterization of a novel comammox Nitrospira indicates ammonium inhibition of complete nitrification.</title>
        <authorList>
            <person name="Sakoula D."/>
            <person name="Koch H."/>
            <person name="Frank J."/>
            <person name="Jetten M.S.M."/>
            <person name="van Kessel M.A.H.J."/>
            <person name="Lucker S."/>
        </authorList>
    </citation>
    <scope>NUCLEOTIDE SEQUENCE [LARGE SCALE GENOMIC DNA]</scope>
    <source>
        <strain evidence="8">Comreactor17</strain>
    </source>
</reference>
<protein>
    <submittedName>
        <fullName evidence="8">DNA repair protein RadC</fullName>
    </submittedName>
</protein>
<dbReference type="Gene3D" id="3.40.140.10">
    <property type="entry name" value="Cytidine Deaminase, domain 2"/>
    <property type="match status" value="1"/>
</dbReference>
<evidence type="ECO:0000256" key="1">
    <source>
        <dbReference type="ARBA" id="ARBA00022670"/>
    </source>
</evidence>
<dbReference type="PROSITE" id="PS01302">
    <property type="entry name" value="UPF0758"/>
    <property type="match status" value="1"/>
</dbReference>
<keyword evidence="5" id="KW-0482">Metalloprotease</keyword>
<gene>
    <name evidence="8" type="ORF">Nkreftii_000486</name>
</gene>
<dbReference type="KEGG" id="nkf:Nkreftii_000486"/>
<dbReference type="CDD" id="cd08071">
    <property type="entry name" value="MPN_DUF2466"/>
    <property type="match status" value="1"/>
</dbReference>
<name>A0A7S8FBE4_9BACT</name>
<organism evidence="8 9">
    <name type="scientific">Candidatus Nitrospira kreftii</name>
    <dbReference type="NCBI Taxonomy" id="2652173"/>
    <lineage>
        <taxon>Bacteria</taxon>
        <taxon>Pseudomonadati</taxon>
        <taxon>Nitrospirota</taxon>
        <taxon>Nitrospiria</taxon>
        <taxon>Nitrospirales</taxon>
        <taxon>Nitrospiraceae</taxon>
        <taxon>Nitrospira</taxon>
    </lineage>
</organism>
<dbReference type="InterPro" id="IPR001405">
    <property type="entry name" value="UPF0758"/>
</dbReference>
<evidence type="ECO:0000256" key="4">
    <source>
        <dbReference type="ARBA" id="ARBA00022833"/>
    </source>
</evidence>
<dbReference type="AlphaFoldDB" id="A0A7S8FBE4"/>
<evidence type="ECO:0000313" key="8">
    <source>
        <dbReference type="EMBL" id="QPD02712.1"/>
    </source>
</evidence>
<evidence type="ECO:0000256" key="5">
    <source>
        <dbReference type="ARBA" id="ARBA00023049"/>
    </source>
</evidence>
<dbReference type="InterPro" id="IPR020891">
    <property type="entry name" value="UPF0758_CS"/>
</dbReference>
<evidence type="ECO:0000259" key="7">
    <source>
        <dbReference type="PROSITE" id="PS50249"/>
    </source>
</evidence>
<keyword evidence="1" id="KW-0645">Protease</keyword>
<dbReference type="InterPro" id="IPR037518">
    <property type="entry name" value="MPN"/>
</dbReference>
<dbReference type="Pfam" id="PF04002">
    <property type="entry name" value="RadC"/>
    <property type="match status" value="1"/>
</dbReference>
<dbReference type="GO" id="GO:0006508">
    <property type="term" value="P:proteolysis"/>
    <property type="evidence" value="ECO:0007669"/>
    <property type="project" value="UniProtKB-KW"/>
</dbReference>
<feature type="domain" description="MPN" evidence="7">
    <location>
        <begin position="45"/>
        <end position="167"/>
    </location>
</feature>
<sequence>MKKPSRLTAAASQPSDSIGTAEPYRAPRYRVTLVCDTAGTASPELIQDSRTALSMFRPCFEGLDREHFVVCGLDAKHRVIGINVVSVGTLTLSIVHPREVFKPLIVMNAAAWLCAHNHPSGDATPSQEDRVLTKRLREAGDLLGITLLDHLILGEERHYSFADEGWP</sequence>
<keyword evidence="4" id="KW-0862">Zinc</keyword>
<keyword evidence="2" id="KW-0479">Metal-binding</keyword>
<evidence type="ECO:0000256" key="2">
    <source>
        <dbReference type="ARBA" id="ARBA00022723"/>
    </source>
</evidence>
<dbReference type="PROSITE" id="PS50249">
    <property type="entry name" value="MPN"/>
    <property type="match status" value="1"/>
</dbReference>
<accession>A0A7S8FBE4</accession>
<dbReference type="InterPro" id="IPR025657">
    <property type="entry name" value="RadC_JAB"/>
</dbReference>
<proteinExistence type="predicted"/>
<dbReference type="PANTHER" id="PTHR30471">
    <property type="entry name" value="DNA REPAIR PROTEIN RADC"/>
    <property type="match status" value="1"/>
</dbReference>
<dbReference type="PANTHER" id="PTHR30471:SF3">
    <property type="entry name" value="UPF0758 PROTEIN YEES-RELATED"/>
    <property type="match status" value="1"/>
</dbReference>
<dbReference type="Proteomes" id="UP000593737">
    <property type="component" value="Chromosome"/>
</dbReference>